<dbReference type="SUPFAM" id="SSF82866">
    <property type="entry name" value="Multidrug efflux transporter AcrB transmembrane domain"/>
    <property type="match status" value="1"/>
</dbReference>
<keyword evidence="9 10" id="KW-0472">Membrane</keyword>
<feature type="domain" description="Protein export membrane protein SecD/SecF C-terminal" evidence="11">
    <location>
        <begin position="352"/>
        <end position="523"/>
    </location>
</feature>
<dbReference type="GO" id="GO:0015450">
    <property type="term" value="F:protein-transporting ATPase activity"/>
    <property type="evidence" value="ECO:0007669"/>
    <property type="project" value="InterPro"/>
</dbReference>
<dbReference type="NCBIfam" id="TIGR00916">
    <property type="entry name" value="2A0604s01"/>
    <property type="match status" value="1"/>
</dbReference>
<dbReference type="Gene3D" id="3.30.1360.200">
    <property type="match status" value="1"/>
</dbReference>
<dbReference type="Proteomes" id="UP000199647">
    <property type="component" value="Unassembled WGS sequence"/>
</dbReference>
<feature type="transmembrane region" description="Helical" evidence="10">
    <location>
        <begin position="496"/>
        <end position="520"/>
    </location>
</feature>
<dbReference type="Gene3D" id="3.30.70.3400">
    <property type="match status" value="1"/>
</dbReference>
<comment type="subcellular location">
    <subcellularLocation>
        <location evidence="1 10">Cell membrane</location>
        <topology evidence="1 10">Multi-pass membrane protein</topology>
    </subcellularLocation>
</comment>
<comment type="caution">
    <text evidence="10">Lacks conserved residue(s) required for the propagation of feature annotation.</text>
</comment>
<evidence type="ECO:0000256" key="3">
    <source>
        <dbReference type="ARBA" id="ARBA00022475"/>
    </source>
</evidence>
<feature type="transmembrane region" description="Helical" evidence="10">
    <location>
        <begin position="375"/>
        <end position="394"/>
    </location>
</feature>
<sequence length="534" mass="57237">MLYFARWKITLIVLVILAGIVVLIPSAFTREQVANWPSFLPKKQMVLGLDLRGGAHLLLQVQRSSLIRDRLQTLTDDVRQKLRDEHIGYQNLSSRGQAVQFTLRDPADAEKVMTALKPLAAPIQSGMLSGGTLSEVSLSQNNGQISANLTDDGIDHRVRSAVDQSLGVLGRRINALGTVEPSIQREGSDRIMIEVPGLQDTARLKEVLGQTAKMTFHLECADGSLQQALQSRPPAGCEIAQPAEANEQPVLINSHVELSGDDLVDAQPTFDSQSNQPIVSFRFNSRGASIFGRLTQENVGKRFAVILDNKVITAPVIRGAIVGGSGQIEGNFTVESAQNLAVLLRAGALPANFDVVEERTVGPSLGQDSIRAGQIAGIIGLVAVAIFMVALYGILGVFADIALLVNVILIMGILVLLQATLTLPGIAGIVLTMGMAVDANVLIYERMREEQKLGRSAISAIEAGFSRAFATIIDAHITALIAAFALFALGSGPIRGFAVTLAVGIFTTLFTAILVTRLIVSIWVRSRRPKVVPI</sequence>
<dbReference type="EMBL" id="FOFG01000002">
    <property type="protein sequence ID" value="SEQ03752.1"/>
    <property type="molecule type" value="Genomic_DNA"/>
</dbReference>
<protein>
    <recommendedName>
        <fullName evidence="10">Protein translocase subunit SecD</fullName>
    </recommendedName>
</protein>
<evidence type="ECO:0000259" key="13">
    <source>
        <dbReference type="Pfam" id="PF22599"/>
    </source>
</evidence>
<dbReference type="InterPro" id="IPR048631">
    <property type="entry name" value="SecD_1st"/>
</dbReference>
<feature type="transmembrane region" description="Helical" evidence="10">
    <location>
        <begin position="425"/>
        <end position="444"/>
    </location>
</feature>
<evidence type="ECO:0000313" key="15">
    <source>
        <dbReference type="Proteomes" id="UP000199647"/>
    </source>
</evidence>
<comment type="subunit">
    <text evidence="10">Forms a complex with SecF. Part of the essential Sec protein translocation apparatus which comprises SecA, SecYEG and auxiliary proteins SecDF-YajC and YidC.</text>
</comment>
<keyword evidence="8 10" id="KW-0811">Translocation</keyword>
<dbReference type="Gene3D" id="1.20.1640.10">
    <property type="entry name" value="Multidrug efflux transporter AcrB transmembrane domain"/>
    <property type="match status" value="1"/>
</dbReference>
<dbReference type="InterPro" id="IPR022813">
    <property type="entry name" value="SecD/SecF_arch_bac"/>
</dbReference>
<dbReference type="FunFam" id="1.20.1640.10:FF:000004">
    <property type="entry name" value="Protein translocase subunit SecD"/>
    <property type="match status" value="1"/>
</dbReference>
<evidence type="ECO:0000259" key="12">
    <source>
        <dbReference type="Pfam" id="PF21760"/>
    </source>
</evidence>
<dbReference type="GO" id="GO:0043952">
    <property type="term" value="P:protein transport by the Sec complex"/>
    <property type="evidence" value="ECO:0007669"/>
    <property type="project" value="UniProtKB-UniRule"/>
</dbReference>
<organism evidence="14 15">
    <name type="scientific">Faunimonas pinastri</name>
    <dbReference type="NCBI Taxonomy" id="1855383"/>
    <lineage>
        <taxon>Bacteria</taxon>
        <taxon>Pseudomonadati</taxon>
        <taxon>Pseudomonadota</taxon>
        <taxon>Alphaproteobacteria</taxon>
        <taxon>Hyphomicrobiales</taxon>
        <taxon>Afifellaceae</taxon>
        <taxon>Faunimonas</taxon>
    </lineage>
</organism>
<dbReference type="NCBIfam" id="TIGR01129">
    <property type="entry name" value="secD"/>
    <property type="match status" value="1"/>
</dbReference>
<feature type="domain" description="SecDF P1 head subdomain" evidence="13">
    <location>
        <begin position="245"/>
        <end position="351"/>
    </location>
</feature>
<evidence type="ECO:0000256" key="5">
    <source>
        <dbReference type="ARBA" id="ARBA00022692"/>
    </source>
</evidence>
<dbReference type="GO" id="GO:0005886">
    <property type="term" value="C:plasma membrane"/>
    <property type="evidence" value="ECO:0007669"/>
    <property type="project" value="UniProtKB-SubCell"/>
</dbReference>
<evidence type="ECO:0000256" key="7">
    <source>
        <dbReference type="ARBA" id="ARBA00022989"/>
    </source>
</evidence>
<dbReference type="PANTHER" id="PTHR30081:SF1">
    <property type="entry name" value="PROTEIN TRANSLOCASE SUBUNIT SECD"/>
    <property type="match status" value="1"/>
</dbReference>
<evidence type="ECO:0000313" key="14">
    <source>
        <dbReference type="EMBL" id="SEQ03752.1"/>
    </source>
</evidence>
<dbReference type="InterPro" id="IPR005791">
    <property type="entry name" value="SecD"/>
</dbReference>
<comment type="similarity">
    <text evidence="10">Belongs to the SecD/SecF family. SecD subfamily.</text>
</comment>
<gene>
    <name evidence="10" type="primary">secD</name>
    <name evidence="14" type="ORF">SAMN05216548_102229</name>
</gene>
<evidence type="ECO:0000256" key="9">
    <source>
        <dbReference type="ARBA" id="ARBA00023136"/>
    </source>
</evidence>
<feature type="transmembrane region" description="Helical" evidence="10">
    <location>
        <begin position="465"/>
        <end position="490"/>
    </location>
</feature>
<dbReference type="PANTHER" id="PTHR30081">
    <property type="entry name" value="PROTEIN-EXPORT MEMBRANE PROTEIN SEC"/>
    <property type="match status" value="1"/>
</dbReference>
<keyword evidence="4" id="KW-0997">Cell inner membrane</keyword>
<dbReference type="Pfam" id="PF07549">
    <property type="entry name" value="Sec_GG"/>
    <property type="match status" value="1"/>
</dbReference>
<proteinExistence type="inferred from homology"/>
<accession>A0A1H9CRA8</accession>
<evidence type="ECO:0000256" key="8">
    <source>
        <dbReference type="ARBA" id="ARBA00023010"/>
    </source>
</evidence>
<dbReference type="HAMAP" id="MF_01463_B">
    <property type="entry name" value="SecD_B"/>
    <property type="match status" value="1"/>
</dbReference>
<feature type="transmembrane region" description="Helical" evidence="10">
    <location>
        <begin position="401"/>
        <end position="419"/>
    </location>
</feature>
<dbReference type="Pfam" id="PF22599">
    <property type="entry name" value="SecDF_P1_head"/>
    <property type="match status" value="1"/>
</dbReference>
<comment type="function">
    <text evidence="10">Part of the Sec protein translocase complex. Interacts with the SecYEG preprotein conducting channel. SecDF uses the proton motive force (PMF) to complete protein translocation after the ATP-dependent function of SecA.</text>
</comment>
<feature type="domain" description="Protein translocase subunit SecDF P1" evidence="12">
    <location>
        <begin position="162"/>
        <end position="218"/>
    </location>
</feature>
<dbReference type="InterPro" id="IPR022646">
    <property type="entry name" value="SecD/SecF_CS"/>
</dbReference>
<keyword evidence="2 10" id="KW-0813">Transport</keyword>
<dbReference type="InterPro" id="IPR048634">
    <property type="entry name" value="SecD_SecF_C"/>
</dbReference>
<dbReference type="GO" id="GO:0065002">
    <property type="term" value="P:intracellular protein transmembrane transport"/>
    <property type="evidence" value="ECO:0007669"/>
    <property type="project" value="UniProtKB-UniRule"/>
</dbReference>
<keyword evidence="5 10" id="KW-0812">Transmembrane</keyword>
<evidence type="ECO:0000256" key="1">
    <source>
        <dbReference type="ARBA" id="ARBA00004651"/>
    </source>
</evidence>
<keyword evidence="7 10" id="KW-1133">Transmembrane helix</keyword>
<dbReference type="InterPro" id="IPR054384">
    <property type="entry name" value="SecDF_P1_head"/>
</dbReference>
<dbReference type="AlphaFoldDB" id="A0A1H9CRA8"/>
<keyword evidence="15" id="KW-1185">Reference proteome</keyword>
<keyword evidence="3 10" id="KW-1003">Cell membrane</keyword>
<name>A0A1H9CRA8_9HYPH</name>
<evidence type="ECO:0000256" key="10">
    <source>
        <dbReference type="HAMAP-Rule" id="MF_01463"/>
    </source>
</evidence>
<dbReference type="FunFam" id="3.30.1360.200:FF:000002">
    <property type="entry name" value="Preprotein translocase subunit SecD"/>
    <property type="match status" value="1"/>
</dbReference>
<dbReference type="GO" id="GO:0006605">
    <property type="term" value="P:protein targeting"/>
    <property type="evidence" value="ECO:0007669"/>
    <property type="project" value="UniProtKB-UniRule"/>
</dbReference>
<evidence type="ECO:0000256" key="4">
    <source>
        <dbReference type="ARBA" id="ARBA00022519"/>
    </source>
</evidence>
<dbReference type="Pfam" id="PF21760">
    <property type="entry name" value="SecD_1st"/>
    <property type="match status" value="1"/>
</dbReference>
<dbReference type="InterPro" id="IPR055344">
    <property type="entry name" value="SecD_SecF_C_bact"/>
</dbReference>
<dbReference type="STRING" id="1855383.SAMN05216548_102229"/>
<evidence type="ECO:0000256" key="2">
    <source>
        <dbReference type="ARBA" id="ARBA00022448"/>
    </source>
</evidence>
<keyword evidence="6 10" id="KW-0653">Protein transport</keyword>
<dbReference type="Pfam" id="PF02355">
    <property type="entry name" value="SecD_SecF_C"/>
    <property type="match status" value="1"/>
</dbReference>
<reference evidence="14 15" key="1">
    <citation type="submission" date="2016-10" db="EMBL/GenBank/DDBJ databases">
        <authorList>
            <person name="de Groot N.N."/>
        </authorList>
    </citation>
    <scope>NUCLEOTIDE SEQUENCE [LARGE SCALE GENOMIC DNA]</scope>
    <source>
        <strain evidence="14 15">A52C2</strain>
    </source>
</reference>
<evidence type="ECO:0000259" key="11">
    <source>
        <dbReference type="Pfam" id="PF02355"/>
    </source>
</evidence>
<evidence type="ECO:0000256" key="6">
    <source>
        <dbReference type="ARBA" id="ARBA00022927"/>
    </source>
</evidence>